<dbReference type="AlphaFoldDB" id="A0A926EYX3"/>
<protein>
    <submittedName>
        <fullName evidence="1">DUF4358 domain-containing protein</fullName>
    </submittedName>
</protein>
<organism evidence="1 2">
    <name type="scientific">Wansuia hejianensis</name>
    <dbReference type="NCBI Taxonomy" id="2763667"/>
    <lineage>
        <taxon>Bacteria</taxon>
        <taxon>Bacillati</taxon>
        <taxon>Bacillota</taxon>
        <taxon>Clostridia</taxon>
        <taxon>Lachnospirales</taxon>
        <taxon>Lachnospiraceae</taxon>
        <taxon>Wansuia</taxon>
    </lineage>
</organism>
<dbReference type="Proteomes" id="UP000601522">
    <property type="component" value="Unassembled WGS sequence"/>
</dbReference>
<comment type="caution">
    <text evidence="1">The sequence shown here is derived from an EMBL/GenBank/DDBJ whole genome shotgun (WGS) entry which is preliminary data.</text>
</comment>
<evidence type="ECO:0000313" key="1">
    <source>
        <dbReference type="EMBL" id="MBC8590918.1"/>
    </source>
</evidence>
<dbReference type="RefSeq" id="WP_249323757.1">
    <property type="nucleotide sequence ID" value="NZ_JACRTK010000003.1"/>
</dbReference>
<dbReference type="InterPro" id="IPR025648">
    <property type="entry name" value="DUF4358"/>
</dbReference>
<dbReference type="EMBL" id="JACRTK010000003">
    <property type="protein sequence ID" value="MBC8590918.1"/>
    <property type="molecule type" value="Genomic_DNA"/>
</dbReference>
<proteinExistence type="predicted"/>
<accession>A0A926EYX3</accession>
<gene>
    <name evidence="1" type="ORF">H8689_07310</name>
</gene>
<sequence>MGKLFKSMFRGIIMLVIIIFIITGCSSKNTIDSNISFKDLETKIKGIANMSNMNVGDMESLESLYGINKDEIEDFIFYTSTTNIKADEIVVLKVKDSSKIDEIKAKISKRIDEQTMKFQDYLPEEYYLIEKHILKSKNDCILFVILEEAENVEKVFDKEIQ</sequence>
<reference evidence="1 2" key="1">
    <citation type="submission" date="2020-08" db="EMBL/GenBank/DDBJ databases">
        <title>Genome public.</title>
        <authorList>
            <person name="Liu C."/>
            <person name="Sun Q."/>
        </authorList>
    </citation>
    <scope>NUCLEOTIDE SEQUENCE [LARGE SCALE GENOMIC DNA]</scope>
    <source>
        <strain evidence="1 2">NSJ-26</strain>
    </source>
</reference>
<dbReference type="PROSITE" id="PS51257">
    <property type="entry name" value="PROKAR_LIPOPROTEIN"/>
    <property type="match status" value="1"/>
</dbReference>
<keyword evidence="2" id="KW-1185">Reference proteome</keyword>
<name>A0A926EYX3_9FIRM</name>
<dbReference type="Pfam" id="PF14270">
    <property type="entry name" value="DUF4358"/>
    <property type="match status" value="1"/>
</dbReference>
<evidence type="ECO:0000313" key="2">
    <source>
        <dbReference type="Proteomes" id="UP000601522"/>
    </source>
</evidence>